<evidence type="ECO:0000313" key="1">
    <source>
        <dbReference type="EMBL" id="RZS94279.1"/>
    </source>
</evidence>
<dbReference type="AlphaFoldDB" id="A0A4V2F5W9"/>
<dbReference type="Proteomes" id="UP000292927">
    <property type="component" value="Unassembled WGS sequence"/>
</dbReference>
<sequence length="51" mass="5935">MIANLKKDMPREIYPKDIIKIKNAVQQMISVEPKTIFFIIHSPKSPFANFC</sequence>
<proteinExistence type="predicted"/>
<evidence type="ECO:0000313" key="2">
    <source>
        <dbReference type="Proteomes" id="UP000292927"/>
    </source>
</evidence>
<protein>
    <submittedName>
        <fullName evidence="1">Uncharacterized protein</fullName>
    </submittedName>
</protein>
<accession>A0A4V2F5W9</accession>
<keyword evidence="2" id="KW-1185">Reference proteome</keyword>
<dbReference type="EMBL" id="SGXF01000004">
    <property type="protein sequence ID" value="RZS94279.1"/>
    <property type="molecule type" value="Genomic_DNA"/>
</dbReference>
<reference evidence="1 2" key="1">
    <citation type="submission" date="2019-02" db="EMBL/GenBank/DDBJ databases">
        <title>Genomic Encyclopedia of Type Strains, Phase IV (KMG-IV): sequencing the most valuable type-strain genomes for metagenomic binning, comparative biology and taxonomic classification.</title>
        <authorList>
            <person name="Goeker M."/>
        </authorList>
    </citation>
    <scope>NUCLEOTIDE SEQUENCE [LARGE SCALE GENOMIC DNA]</scope>
    <source>
        <strain evidence="1 2">DSM 29486</strain>
    </source>
</reference>
<gene>
    <name evidence="1" type="ORF">EV209_2119</name>
</gene>
<name>A0A4V2F5W9_9FIRM</name>
<organism evidence="1 2">
    <name type="scientific">Cuneatibacter caecimuris</name>
    <dbReference type="NCBI Taxonomy" id="1796618"/>
    <lineage>
        <taxon>Bacteria</taxon>
        <taxon>Bacillati</taxon>
        <taxon>Bacillota</taxon>
        <taxon>Clostridia</taxon>
        <taxon>Lachnospirales</taxon>
        <taxon>Lachnospiraceae</taxon>
        <taxon>Cuneatibacter</taxon>
    </lineage>
</organism>
<comment type="caution">
    <text evidence="1">The sequence shown here is derived from an EMBL/GenBank/DDBJ whole genome shotgun (WGS) entry which is preliminary data.</text>
</comment>